<evidence type="ECO:0000259" key="2">
    <source>
        <dbReference type="PROSITE" id="PS50110"/>
    </source>
</evidence>
<evidence type="ECO:0000313" key="3">
    <source>
        <dbReference type="EMBL" id="EEF62837.1"/>
    </source>
</evidence>
<dbReference type="Pfam" id="PF00072">
    <property type="entry name" value="Response_reg"/>
    <property type="match status" value="1"/>
</dbReference>
<gene>
    <name evidence="3" type="ORF">Cflav_PD5472</name>
</gene>
<dbReference type="GO" id="GO:0000160">
    <property type="term" value="P:phosphorelay signal transduction system"/>
    <property type="evidence" value="ECO:0007669"/>
    <property type="project" value="InterPro"/>
</dbReference>
<dbReference type="AlphaFoldDB" id="B9XBF2"/>
<evidence type="ECO:0000313" key="4">
    <source>
        <dbReference type="Proteomes" id="UP000003688"/>
    </source>
</evidence>
<dbReference type="PANTHER" id="PTHR44520">
    <property type="entry name" value="RESPONSE REGULATOR RCP1-RELATED"/>
    <property type="match status" value="1"/>
</dbReference>
<dbReference type="SMART" id="SM00448">
    <property type="entry name" value="REC"/>
    <property type="match status" value="1"/>
</dbReference>
<feature type="domain" description="Response regulatory" evidence="2">
    <location>
        <begin position="9"/>
        <end position="137"/>
    </location>
</feature>
<dbReference type="PROSITE" id="PS50110">
    <property type="entry name" value="RESPONSE_REGULATORY"/>
    <property type="match status" value="1"/>
</dbReference>
<dbReference type="Gene3D" id="3.40.50.2300">
    <property type="match status" value="1"/>
</dbReference>
<organism evidence="3 4">
    <name type="scientific">Pedosphaera parvula (strain Ellin514)</name>
    <dbReference type="NCBI Taxonomy" id="320771"/>
    <lineage>
        <taxon>Bacteria</taxon>
        <taxon>Pseudomonadati</taxon>
        <taxon>Verrucomicrobiota</taxon>
        <taxon>Pedosphaerae</taxon>
        <taxon>Pedosphaerales</taxon>
        <taxon>Pedosphaeraceae</taxon>
        <taxon>Pedosphaera</taxon>
    </lineage>
</organism>
<name>B9XBF2_PEDPL</name>
<reference evidence="3 4" key="1">
    <citation type="journal article" date="2011" name="J. Bacteriol.">
        <title>Genome sequence of 'Pedosphaera parvula' Ellin514, an aerobic Verrucomicrobial isolate from pasture soil.</title>
        <authorList>
            <person name="Kant R."/>
            <person name="van Passel M.W."/>
            <person name="Sangwan P."/>
            <person name="Palva A."/>
            <person name="Lucas S."/>
            <person name="Copeland A."/>
            <person name="Lapidus A."/>
            <person name="Glavina Del Rio T."/>
            <person name="Dalin E."/>
            <person name="Tice H."/>
            <person name="Bruce D."/>
            <person name="Goodwin L."/>
            <person name="Pitluck S."/>
            <person name="Chertkov O."/>
            <person name="Larimer F.W."/>
            <person name="Land M.L."/>
            <person name="Hauser L."/>
            <person name="Brettin T.S."/>
            <person name="Detter J.C."/>
            <person name="Han S."/>
            <person name="de Vos W.M."/>
            <person name="Janssen P.H."/>
            <person name="Smidt H."/>
        </authorList>
    </citation>
    <scope>NUCLEOTIDE SEQUENCE [LARGE SCALE GENOMIC DNA]</scope>
    <source>
        <strain evidence="3 4">Ellin514</strain>
    </source>
</reference>
<keyword evidence="4" id="KW-1185">Reference proteome</keyword>
<dbReference type="OrthoDB" id="195174at2"/>
<dbReference type="SUPFAM" id="SSF52172">
    <property type="entry name" value="CheY-like"/>
    <property type="match status" value="1"/>
</dbReference>
<comment type="caution">
    <text evidence="3">The sequence shown here is derived from an EMBL/GenBank/DDBJ whole genome shotgun (WGS) entry which is preliminary data.</text>
</comment>
<protein>
    <submittedName>
        <fullName evidence="3">Response regulator receiver protein</fullName>
    </submittedName>
</protein>
<dbReference type="STRING" id="320771.Cflav_PD5472"/>
<dbReference type="RefSeq" id="WP_007413150.1">
    <property type="nucleotide sequence ID" value="NZ_ABOX02000003.1"/>
</dbReference>
<dbReference type="PANTHER" id="PTHR44520:SF1">
    <property type="entry name" value="TWO-COMPONENT SYSTEM REGULATORY PROTEIN"/>
    <property type="match status" value="1"/>
</dbReference>
<dbReference type="InterPro" id="IPR001789">
    <property type="entry name" value="Sig_transdc_resp-reg_receiver"/>
</dbReference>
<keyword evidence="1" id="KW-0597">Phosphoprotein</keyword>
<accession>B9XBF2</accession>
<proteinExistence type="predicted"/>
<evidence type="ECO:0000256" key="1">
    <source>
        <dbReference type="PROSITE-ProRule" id="PRU00169"/>
    </source>
</evidence>
<dbReference type="InterPro" id="IPR011006">
    <property type="entry name" value="CheY-like_superfamily"/>
</dbReference>
<dbReference type="EMBL" id="ABOX02000003">
    <property type="protein sequence ID" value="EEF62837.1"/>
    <property type="molecule type" value="Genomic_DNA"/>
</dbReference>
<feature type="modified residue" description="4-aspartylphosphate" evidence="1">
    <location>
        <position position="70"/>
    </location>
</feature>
<dbReference type="InterPro" id="IPR052893">
    <property type="entry name" value="TCS_response_regulator"/>
</dbReference>
<dbReference type="Proteomes" id="UP000003688">
    <property type="component" value="Unassembled WGS sequence"/>
</dbReference>
<sequence>MMTIDEQVDILLVEDSAEEAAMATAAIKVRDFGQWLVHVIDVDQALALICATNVAANWRIKTAPKVIILDLELSRRGGIELLQQLKAEERTRHIPVVVLTGSTDEREMLERYRLGANSCVVKPVNSQQYTQMIGDIAHYWLTINHPFT</sequence>